<reference evidence="2 3" key="1">
    <citation type="submission" date="2019-05" db="EMBL/GenBank/DDBJ databases">
        <title>Mikania micrantha, genome provides insights into the molecular mechanism of rapid growth.</title>
        <authorList>
            <person name="Liu B."/>
        </authorList>
    </citation>
    <scope>NUCLEOTIDE SEQUENCE [LARGE SCALE GENOMIC DNA]</scope>
    <source>
        <strain evidence="2">NLD-2019</strain>
        <tissue evidence="2">Leaf</tissue>
    </source>
</reference>
<gene>
    <name evidence="2" type="ORF">E3N88_20470</name>
</gene>
<evidence type="ECO:0000313" key="3">
    <source>
        <dbReference type="Proteomes" id="UP000326396"/>
    </source>
</evidence>
<evidence type="ECO:0000313" key="2">
    <source>
        <dbReference type="EMBL" id="KAD4888397.1"/>
    </source>
</evidence>
<comment type="caution">
    <text evidence="2">The sequence shown here is derived from an EMBL/GenBank/DDBJ whole genome shotgun (WGS) entry which is preliminary data.</text>
</comment>
<feature type="compositionally biased region" description="Gly residues" evidence="1">
    <location>
        <begin position="114"/>
        <end position="126"/>
    </location>
</feature>
<accession>A0A5N6NJJ5</accession>
<organism evidence="2 3">
    <name type="scientific">Mikania micrantha</name>
    <name type="common">bitter vine</name>
    <dbReference type="NCBI Taxonomy" id="192012"/>
    <lineage>
        <taxon>Eukaryota</taxon>
        <taxon>Viridiplantae</taxon>
        <taxon>Streptophyta</taxon>
        <taxon>Embryophyta</taxon>
        <taxon>Tracheophyta</taxon>
        <taxon>Spermatophyta</taxon>
        <taxon>Magnoliopsida</taxon>
        <taxon>eudicotyledons</taxon>
        <taxon>Gunneridae</taxon>
        <taxon>Pentapetalae</taxon>
        <taxon>asterids</taxon>
        <taxon>campanulids</taxon>
        <taxon>Asterales</taxon>
        <taxon>Asteraceae</taxon>
        <taxon>Asteroideae</taxon>
        <taxon>Heliantheae alliance</taxon>
        <taxon>Eupatorieae</taxon>
        <taxon>Mikania</taxon>
    </lineage>
</organism>
<dbReference type="EMBL" id="SZYD01000011">
    <property type="protein sequence ID" value="KAD4888397.1"/>
    <property type="molecule type" value="Genomic_DNA"/>
</dbReference>
<dbReference type="AlphaFoldDB" id="A0A5N6NJJ5"/>
<feature type="compositionally biased region" description="Low complexity" evidence="1">
    <location>
        <begin position="48"/>
        <end position="63"/>
    </location>
</feature>
<dbReference type="Proteomes" id="UP000326396">
    <property type="component" value="Linkage Group LG19"/>
</dbReference>
<feature type="region of interest" description="Disordered" evidence="1">
    <location>
        <begin position="1"/>
        <end position="126"/>
    </location>
</feature>
<feature type="compositionally biased region" description="Gly residues" evidence="1">
    <location>
        <begin position="95"/>
        <end position="106"/>
    </location>
</feature>
<keyword evidence="3" id="KW-1185">Reference proteome</keyword>
<protein>
    <submittedName>
        <fullName evidence="2">Uncharacterized protein</fullName>
    </submittedName>
</protein>
<evidence type="ECO:0000256" key="1">
    <source>
        <dbReference type="SAM" id="MobiDB-lite"/>
    </source>
</evidence>
<sequence>MNHHLLASSNPFSLLPIPSATDLHHRRPPPPISAAAALLHRPPPPSPSSTVAVSSSTTLVASPGSIGGKGRRSKPYVARSPPSQFHRPSREPYVDGGGSTVGGGGRSEMKTVVDGGGLVDGGVGED</sequence>
<name>A0A5N6NJJ5_9ASTR</name>
<proteinExistence type="predicted"/>